<dbReference type="AlphaFoldDB" id="A0A2T1C7V2"/>
<dbReference type="RefSeq" id="WP_106287452.1">
    <property type="nucleotide sequence ID" value="NZ_CAWNTC010000196.1"/>
</dbReference>
<reference evidence="1 2" key="2">
    <citation type="submission" date="2018-03" db="EMBL/GenBank/DDBJ databases">
        <title>The ancient ancestry and fast evolution of plastids.</title>
        <authorList>
            <person name="Moore K.R."/>
            <person name="Magnabosco C."/>
            <person name="Momper L."/>
            <person name="Gold D.A."/>
            <person name="Bosak T."/>
            <person name="Fournier G.P."/>
        </authorList>
    </citation>
    <scope>NUCLEOTIDE SEQUENCE [LARGE SCALE GENOMIC DNA]</scope>
    <source>
        <strain evidence="1 2">CCAP 1448/3</strain>
    </source>
</reference>
<keyword evidence="2" id="KW-1185">Reference proteome</keyword>
<protein>
    <recommendedName>
        <fullName evidence="3">Tetratricopeptide repeat protein</fullName>
    </recommendedName>
</protein>
<proteinExistence type="predicted"/>
<accession>A0A2T1C7V2</accession>
<name>A0A2T1C7V2_9CYAN</name>
<dbReference type="SUPFAM" id="SSF48452">
    <property type="entry name" value="TPR-like"/>
    <property type="match status" value="1"/>
</dbReference>
<dbReference type="Gene3D" id="1.25.40.10">
    <property type="entry name" value="Tetratricopeptide repeat domain"/>
    <property type="match status" value="2"/>
</dbReference>
<evidence type="ECO:0000313" key="1">
    <source>
        <dbReference type="EMBL" id="PSB04329.1"/>
    </source>
</evidence>
<comment type="caution">
    <text evidence="1">The sequence shown here is derived from an EMBL/GenBank/DDBJ whole genome shotgun (WGS) entry which is preliminary data.</text>
</comment>
<evidence type="ECO:0008006" key="3">
    <source>
        <dbReference type="Google" id="ProtNLM"/>
    </source>
</evidence>
<dbReference type="NCBIfam" id="NF041522">
    <property type="entry name" value="TPR_sll0314"/>
    <property type="match status" value="1"/>
</dbReference>
<evidence type="ECO:0000313" key="2">
    <source>
        <dbReference type="Proteomes" id="UP000238762"/>
    </source>
</evidence>
<dbReference type="Proteomes" id="UP000238762">
    <property type="component" value="Unassembled WGS sequence"/>
</dbReference>
<organism evidence="1 2">
    <name type="scientific">Merismopedia glauca CCAP 1448/3</name>
    <dbReference type="NCBI Taxonomy" id="1296344"/>
    <lineage>
        <taxon>Bacteria</taxon>
        <taxon>Bacillati</taxon>
        <taxon>Cyanobacteriota</taxon>
        <taxon>Cyanophyceae</taxon>
        <taxon>Synechococcales</taxon>
        <taxon>Merismopediaceae</taxon>
        <taxon>Merismopedia</taxon>
    </lineage>
</organism>
<dbReference type="OrthoDB" id="505056at2"/>
<reference evidence="1 2" key="1">
    <citation type="submission" date="2018-02" db="EMBL/GenBank/DDBJ databases">
        <authorList>
            <person name="Cohen D.B."/>
            <person name="Kent A.D."/>
        </authorList>
    </citation>
    <scope>NUCLEOTIDE SEQUENCE [LARGE SCALE GENOMIC DNA]</scope>
    <source>
        <strain evidence="1 2">CCAP 1448/3</strain>
    </source>
</reference>
<dbReference type="EMBL" id="PVWJ01000014">
    <property type="protein sequence ID" value="PSB04329.1"/>
    <property type="molecule type" value="Genomic_DNA"/>
</dbReference>
<dbReference type="InterPro" id="IPR048173">
    <property type="entry name" value="Sll0314-like"/>
</dbReference>
<gene>
    <name evidence="1" type="ORF">C7B64_04480</name>
</gene>
<dbReference type="InterPro" id="IPR011990">
    <property type="entry name" value="TPR-like_helical_dom_sf"/>
</dbReference>
<sequence>MNKIRDKVGLHITAIASVVALGLWIGPTIAGDFFRSRNPHQIGEHTEAAFTAIFAEGNYPEGQRQLELAKEQEPNEPLVYTLLAAFAYLNEDREGVKDYAKKTLETADKLSDEDPLRAKIYTSIGHLLASTETLKKQGSLAVISKLELVFDNIDEAEKISPQDPELSLIKGYMDLFLALNLPFSDPGAAIERLDNYAKPRYLAERGIALGYRDLKQHSKALEYVNRAIKSTPSNPELYYLKAQIQVRLGKQKKNSKFLLEANSNFDIALQKSTQLPKTIVGDIAYEKCENQAKLDNTQPNCRNLKASIKQQPGLWGPAKLPAIN</sequence>